<keyword evidence="1" id="KW-1185">Reference proteome</keyword>
<dbReference type="AlphaFoldDB" id="A0A3Q0J8C0"/>
<evidence type="ECO:0000313" key="1">
    <source>
        <dbReference type="Proteomes" id="UP000079169"/>
    </source>
</evidence>
<accession>A0A3Q0J8C0</accession>
<reference evidence="2" key="1">
    <citation type="submission" date="2025-08" db="UniProtKB">
        <authorList>
            <consortium name="RefSeq"/>
        </authorList>
    </citation>
    <scope>IDENTIFICATION</scope>
</reference>
<gene>
    <name evidence="2" type="primary">LOC113469454</name>
</gene>
<dbReference type="Proteomes" id="UP000079169">
    <property type="component" value="Unplaced"/>
</dbReference>
<name>A0A3Q0J8C0_DIACI</name>
<dbReference type="GeneID" id="113469454"/>
<organism evidence="1 2">
    <name type="scientific">Diaphorina citri</name>
    <name type="common">Asian citrus psyllid</name>
    <dbReference type="NCBI Taxonomy" id="121845"/>
    <lineage>
        <taxon>Eukaryota</taxon>
        <taxon>Metazoa</taxon>
        <taxon>Ecdysozoa</taxon>
        <taxon>Arthropoda</taxon>
        <taxon>Hexapoda</taxon>
        <taxon>Insecta</taxon>
        <taxon>Pterygota</taxon>
        <taxon>Neoptera</taxon>
        <taxon>Paraneoptera</taxon>
        <taxon>Hemiptera</taxon>
        <taxon>Sternorrhyncha</taxon>
        <taxon>Psylloidea</taxon>
        <taxon>Psyllidae</taxon>
        <taxon>Diaphorininae</taxon>
        <taxon>Diaphorina</taxon>
    </lineage>
</organism>
<protein>
    <submittedName>
        <fullName evidence="2">Uncharacterized protein LOC113469454</fullName>
    </submittedName>
</protein>
<dbReference type="KEGG" id="dci:113469454"/>
<proteinExistence type="predicted"/>
<evidence type="ECO:0000313" key="2">
    <source>
        <dbReference type="RefSeq" id="XP_026682965.1"/>
    </source>
</evidence>
<dbReference type="PaxDb" id="121845-A0A3Q0J8C0"/>
<dbReference type="RefSeq" id="XP_026682965.1">
    <property type="nucleotide sequence ID" value="XM_026827164.1"/>
</dbReference>
<sequence>MVHAACSHDTCRGNLCRRNLRERLSISEICSSGGKVMQGLRRARLCDHGMRACTVVISLNFGRESFQNYAHELRLSFWWSCVDLVLESGIDDTKVSAHTRLLQAEHGVIPDQKCQ</sequence>